<keyword evidence="2" id="KW-1185">Reference proteome</keyword>
<dbReference type="Proteomes" id="UP000025227">
    <property type="component" value="Unplaced"/>
</dbReference>
<feature type="region of interest" description="Disordered" evidence="1">
    <location>
        <begin position="98"/>
        <end position="120"/>
    </location>
</feature>
<evidence type="ECO:0000256" key="1">
    <source>
        <dbReference type="SAM" id="MobiDB-lite"/>
    </source>
</evidence>
<feature type="compositionally biased region" description="Basic and acidic residues" evidence="1">
    <location>
        <begin position="103"/>
        <end position="113"/>
    </location>
</feature>
<reference evidence="3" key="1">
    <citation type="submission" date="2020-12" db="UniProtKB">
        <authorList>
            <consortium name="WormBaseParasite"/>
        </authorList>
    </citation>
    <scope>IDENTIFICATION</scope>
    <source>
        <strain evidence="3">MHco3</strain>
    </source>
</reference>
<evidence type="ECO:0000313" key="2">
    <source>
        <dbReference type="Proteomes" id="UP000025227"/>
    </source>
</evidence>
<feature type="region of interest" description="Disordered" evidence="1">
    <location>
        <begin position="1"/>
        <end position="29"/>
    </location>
</feature>
<name>A0A7I5EBZ1_HAECO</name>
<organism evidence="2 3">
    <name type="scientific">Haemonchus contortus</name>
    <name type="common">Barber pole worm</name>
    <dbReference type="NCBI Taxonomy" id="6289"/>
    <lineage>
        <taxon>Eukaryota</taxon>
        <taxon>Metazoa</taxon>
        <taxon>Ecdysozoa</taxon>
        <taxon>Nematoda</taxon>
        <taxon>Chromadorea</taxon>
        <taxon>Rhabditida</taxon>
        <taxon>Rhabditina</taxon>
        <taxon>Rhabditomorpha</taxon>
        <taxon>Strongyloidea</taxon>
        <taxon>Trichostrongylidae</taxon>
        <taxon>Haemonchus</taxon>
    </lineage>
</organism>
<evidence type="ECO:0000313" key="3">
    <source>
        <dbReference type="WBParaSite" id="HCON_00131170-00001"/>
    </source>
</evidence>
<sequence length="120" mass="13599">MQRSDEKDQKKMTAAVLTEEGNGLRTSRRSFSNFKSKTSFILERTPNIEQVERMLAESDSASGKIGSRLNLMKMMLMMNGLVPYAPFRSMKRTSLKAVAQVNPDRESDGRIDLAPKLSRR</sequence>
<protein>
    <submittedName>
        <fullName evidence="3">CaM_binding domain-containing protein</fullName>
    </submittedName>
</protein>
<accession>A0A7I5EBZ1</accession>
<dbReference type="WBParaSite" id="HCON_00131170-00001">
    <property type="protein sequence ID" value="HCON_00131170-00001"/>
    <property type="gene ID" value="HCON_00131170"/>
</dbReference>
<dbReference type="AlphaFoldDB" id="A0A7I5EBZ1"/>
<proteinExistence type="predicted"/>
<feature type="compositionally biased region" description="Basic and acidic residues" evidence="1">
    <location>
        <begin position="1"/>
        <end position="11"/>
    </location>
</feature>